<sequence>MDDLKWSKEALALQSLSLWDENARFPDKYFRKTEEELVEYFISKKDFKVFELAKEIVAELDIPQLERLVVLRRDGKNIVIEGNRRLTVYKLLVKPDLTQNKHLGAEFEQLSRQAKLTTNFELDALVTEDISEGLRIIERKHLKSNNEVSWGDSERAHYSARKGVTDRQTILKVEIAKKVKETELDESLVDEVLGPGYVTTFHRIVSGSAADKIFGYKLDDNNTLIVEDPNFLDKLKVVAWNVLQKKDFNGNDINSRTVNTTKQITDYLSGISSQAIKATQNAMAVCQVLCKRTRSG</sequence>
<keyword evidence="2" id="KW-1185">Reference proteome</keyword>
<comment type="caution">
    <text evidence="1">The sequence shown here is derived from an EMBL/GenBank/DDBJ whole genome shotgun (WGS) entry which is preliminary data.</text>
</comment>
<proteinExistence type="predicted"/>
<dbReference type="RefSeq" id="WP_201369469.1">
    <property type="nucleotide sequence ID" value="NZ_BNJG01000001.1"/>
</dbReference>
<gene>
    <name evidence="1" type="ORF">KSB_10540</name>
</gene>
<organism evidence="1 2">
    <name type="scientific">Ktedonobacter robiniae</name>
    <dbReference type="NCBI Taxonomy" id="2778365"/>
    <lineage>
        <taxon>Bacteria</taxon>
        <taxon>Bacillati</taxon>
        <taxon>Chloroflexota</taxon>
        <taxon>Ktedonobacteria</taxon>
        <taxon>Ktedonobacterales</taxon>
        <taxon>Ktedonobacteraceae</taxon>
        <taxon>Ktedonobacter</taxon>
    </lineage>
</organism>
<accession>A0ABQ3UIP2</accession>
<protein>
    <recommendedName>
        <fullName evidence="3">ParB/Sulfiredoxin domain-containing protein</fullName>
    </recommendedName>
</protein>
<dbReference type="EMBL" id="BNJG01000001">
    <property type="protein sequence ID" value="GHO52579.1"/>
    <property type="molecule type" value="Genomic_DNA"/>
</dbReference>
<name>A0ABQ3UIP2_9CHLR</name>
<dbReference type="Proteomes" id="UP000654345">
    <property type="component" value="Unassembled WGS sequence"/>
</dbReference>
<evidence type="ECO:0000313" key="1">
    <source>
        <dbReference type="EMBL" id="GHO52579.1"/>
    </source>
</evidence>
<reference evidence="1 2" key="1">
    <citation type="journal article" date="2021" name="Int. J. Syst. Evol. Microbiol.">
        <title>Reticulibacter mediterranei gen. nov., sp. nov., within the new family Reticulibacteraceae fam. nov., and Ktedonospora formicarum gen. nov., sp. nov., Ktedonobacter robiniae sp. nov., Dictyobacter formicarum sp. nov. and Dictyobacter arantiisoli sp. nov., belonging to the class Ktedonobacteria.</title>
        <authorList>
            <person name="Yabe S."/>
            <person name="Zheng Y."/>
            <person name="Wang C.M."/>
            <person name="Sakai Y."/>
            <person name="Abe K."/>
            <person name="Yokota A."/>
            <person name="Donadio S."/>
            <person name="Cavaletti L."/>
            <person name="Monciardini P."/>
        </authorList>
    </citation>
    <scope>NUCLEOTIDE SEQUENCE [LARGE SCALE GENOMIC DNA]</scope>
    <source>
        <strain evidence="1 2">SOSP1-30</strain>
    </source>
</reference>
<evidence type="ECO:0000313" key="2">
    <source>
        <dbReference type="Proteomes" id="UP000654345"/>
    </source>
</evidence>
<evidence type="ECO:0008006" key="3">
    <source>
        <dbReference type="Google" id="ProtNLM"/>
    </source>
</evidence>